<feature type="non-terminal residue" evidence="2">
    <location>
        <position position="1"/>
    </location>
</feature>
<feature type="compositionally biased region" description="Low complexity" evidence="1">
    <location>
        <begin position="125"/>
        <end position="143"/>
    </location>
</feature>
<dbReference type="AlphaFoldDB" id="A0A1V9XFF0"/>
<dbReference type="EMBL" id="MNPL01012447">
    <property type="protein sequence ID" value="OQR72123.1"/>
    <property type="molecule type" value="Genomic_DNA"/>
</dbReference>
<dbReference type="Proteomes" id="UP000192247">
    <property type="component" value="Unassembled WGS sequence"/>
</dbReference>
<feature type="compositionally biased region" description="Polar residues" evidence="1">
    <location>
        <begin position="150"/>
        <end position="163"/>
    </location>
</feature>
<gene>
    <name evidence="2" type="ORF">BIW11_10571</name>
</gene>
<name>A0A1V9XFF0_9ACAR</name>
<comment type="caution">
    <text evidence="2">The sequence shown here is derived from an EMBL/GenBank/DDBJ whole genome shotgun (WGS) entry which is preliminary data.</text>
</comment>
<feature type="region of interest" description="Disordered" evidence="1">
    <location>
        <begin position="78"/>
        <end position="197"/>
    </location>
</feature>
<reference evidence="2 3" key="1">
    <citation type="journal article" date="2017" name="Gigascience">
        <title>Draft genome of the honey bee ectoparasitic mite, Tropilaelaps mercedesae, is shaped by the parasitic life history.</title>
        <authorList>
            <person name="Dong X."/>
            <person name="Armstrong S.D."/>
            <person name="Xia D."/>
            <person name="Makepeace B.L."/>
            <person name="Darby A.C."/>
            <person name="Kadowaki T."/>
        </authorList>
    </citation>
    <scope>NUCLEOTIDE SEQUENCE [LARGE SCALE GENOMIC DNA]</scope>
    <source>
        <strain evidence="2">Wuxi-XJTLU</strain>
    </source>
</reference>
<dbReference type="InParanoid" id="A0A1V9XFF0"/>
<accession>A0A1V9XFF0</accession>
<organism evidence="2 3">
    <name type="scientific">Tropilaelaps mercedesae</name>
    <dbReference type="NCBI Taxonomy" id="418985"/>
    <lineage>
        <taxon>Eukaryota</taxon>
        <taxon>Metazoa</taxon>
        <taxon>Ecdysozoa</taxon>
        <taxon>Arthropoda</taxon>
        <taxon>Chelicerata</taxon>
        <taxon>Arachnida</taxon>
        <taxon>Acari</taxon>
        <taxon>Parasitiformes</taxon>
        <taxon>Mesostigmata</taxon>
        <taxon>Gamasina</taxon>
        <taxon>Dermanyssoidea</taxon>
        <taxon>Laelapidae</taxon>
        <taxon>Tropilaelaps</taxon>
    </lineage>
</organism>
<evidence type="ECO:0000313" key="2">
    <source>
        <dbReference type="EMBL" id="OQR72123.1"/>
    </source>
</evidence>
<evidence type="ECO:0000256" key="1">
    <source>
        <dbReference type="SAM" id="MobiDB-lite"/>
    </source>
</evidence>
<protein>
    <submittedName>
        <fullName evidence="2">Uncharacterized protein</fullName>
    </submittedName>
</protein>
<proteinExistence type="predicted"/>
<keyword evidence="3" id="KW-1185">Reference proteome</keyword>
<evidence type="ECO:0000313" key="3">
    <source>
        <dbReference type="Proteomes" id="UP000192247"/>
    </source>
</evidence>
<sequence length="197" mass="22271">KARRKQGPVKFNLCRIHKTPDELARMERELNERLAQLELRLRIIDDDDDVLLASAAGMHAMQGQHSSKLVPAHTEEIAPKEQTFKDTQNQLYRRQHEDSSSWRSARIQHRALGQDSEKAKWEPASPGKSSGTVSPSPKVPSSSRLRMRSISESSNVHVSVTNENHLESRNCVRGVPVSSQDHQSRTSLKKSPREPTK</sequence>